<dbReference type="Proteomes" id="UP000594480">
    <property type="component" value="Chromosome"/>
</dbReference>
<protein>
    <submittedName>
        <fullName evidence="2">Uncharacterized protein</fullName>
    </submittedName>
</protein>
<feature type="compositionally biased region" description="Basic and acidic residues" evidence="1">
    <location>
        <begin position="7"/>
        <end position="18"/>
    </location>
</feature>
<name>A0A7S8RHL6_9MICO</name>
<proteinExistence type="predicted"/>
<gene>
    <name evidence="2" type="ORF">IT882_15625</name>
</gene>
<dbReference type="RefSeq" id="WP_195692596.1">
    <property type="nucleotide sequence ID" value="NZ_CP064760.1"/>
</dbReference>
<dbReference type="AlphaFoldDB" id="A0A7S8RHL6"/>
<feature type="region of interest" description="Disordered" evidence="1">
    <location>
        <begin position="1"/>
        <end position="83"/>
    </location>
</feature>
<keyword evidence="3" id="KW-1185">Reference proteome</keyword>
<dbReference type="KEGG" id="msf:IT882_15625"/>
<reference evidence="2 3" key="1">
    <citation type="submission" date="2020-11" db="EMBL/GenBank/DDBJ databases">
        <title>Amino acid is mineralized and recycled by bacteria in oceanic microbiome.</title>
        <authorList>
            <person name="Zheng L.Y."/>
        </authorList>
    </citation>
    <scope>NUCLEOTIDE SEQUENCE [LARGE SCALE GENOMIC DNA]</scope>
    <source>
        <strain evidence="2 3">A32-1</strain>
    </source>
</reference>
<organism evidence="2 3">
    <name type="scientific">Microbacterium schleiferi</name>
    <dbReference type="NCBI Taxonomy" id="69362"/>
    <lineage>
        <taxon>Bacteria</taxon>
        <taxon>Bacillati</taxon>
        <taxon>Actinomycetota</taxon>
        <taxon>Actinomycetes</taxon>
        <taxon>Micrococcales</taxon>
        <taxon>Microbacteriaceae</taxon>
        <taxon>Microbacterium</taxon>
    </lineage>
</organism>
<evidence type="ECO:0000256" key="1">
    <source>
        <dbReference type="SAM" id="MobiDB-lite"/>
    </source>
</evidence>
<accession>A0A7S8RHL6</accession>
<dbReference type="EMBL" id="CP064760">
    <property type="protein sequence ID" value="QPE04532.1"/>
    <property type="molecule type" value="Genomic_DNA"/>
</dbReference>
<feature type="compositionally biased region" description="Low complexity" evidence="1">
    <location>
        <begin position="56"/>
        <end position="71"/>
    </location>
</feature>
<sequence length="140" mass="15258">METEEVVSDHGRPEEAHSCSEAPRTQGRAPAEEVTSDVDQAATSEAPARAPRASQKPAAASATPPESAEAETPPPAKKKRGPYNVVYVQKKPVSIRLPDDALELMDWAKQDAASRGDRLTKDEIVTVALRAYWGRKRRRG</sequence>
<evidence type="ECO:0000313" key="3">
    <source>
        <dbReference type="Proteomes" id="UP000594480"/>
    </source>
</evidence>
<evidence type="ECO:0000313" key="2">
    <source>
        <dbReference type="EMBL" id="QPE04532.1"/>
    </source>
</evidence>